<protein>
    <recommendedName>
        <fullName evidence="4">Phospholipase D</fullName>
    </recommendedName>
    <alternativeName>
        <fullName evidence="9">Choline phosphatase</fullName>
    </alternativeName>
</protein>
<dbReference type="EMBL" id="JBHLTL010000004">
    <property type="protein sequence ID" value="MFC0588996.1"/>
    <property type="molecule type" value="Genomic_DNA"/>
</dbReference>
<dbReference type="CDD" id="cd09140">
    <property type="entry name" value="PLDc_vPLD1_2_like_bac_1"/>
    <property type="match status" value="1"/>
</dbReference>
<name>A0ABV6PGN8_9SPHN</name>
<evidence type="ECO:0000256" key="3">
    <source>
        <dbReference type="ARBA" id="ARBA00004613"/>
    </source>
</evidence>
<evidence type="ECO:0000256" key="8">
    <source>
        <dbReference type="ARBA" id="ARBA00023098"/>
    </source>
</evidence>
<accession>A0ABV6PGN8</accession>
<dbReference type="SMART" id="SM00155">
    <property type="entry name" value="PLDc"/>
    <property type="match status" value="2"/>
</dbReference>
<gene>
    <name evidence="11" type="ORF">ACFFF7_06175</name>
</gene>
<comment type="caution">
    <text evidence="11">The sequence shown here is derived from an EMBL/GenBank/DDBJ whole genome shotgun (WGS) entry which is preliminary data.</text>
</comment>
<keyword evidence="6" id="KW-0677">Repeat</keyword>
<dbReference type="Gene3D" id="3.30.870.10">
    <property type="entry name" value="Endonuclease Chain A"/>
    <property type="match status" value="2"/>
</dbReference>
<feature type="domain" description="PLD phosphodiesterase" evidence="10">
    <location>
        <begin position="353"/>
        <end position="380"/>
    </location>
</feature>
<evidence type="ECO:0000256" key="9">
    <source>
        <dbReference type="ARBA" id="ARBA00029594"/>
    </source>
</evidence>
<evidence type="ECO:0000256" key="4">
    <source>
        <dbReference type="ARBA" id="ARBA00018392"/>
    </source>
</evidence>
<dbReference type="InterPro" id="IPR001736">
    <property type="entry name" value="PLipase_D/transphosphatidylase"/>
</dbReference>
<keyword evidence="7" id="KW-0378">Hydrolase</keyword>
<dbReference type="PANTHER" id="PTHR18896">
    <property type="entry name" value="PHOSPHOLIPASE D"/>
    <property type="match status" value="1"/>
</dbReference>
<evidence type="ECO:0000313" key="11">
    <source>
        <dbReference type="EMBL" id="MFC0588996.1"/>
    </source>
</evidence>
<keyword evidence="8" id="KW-0443">Lipid metabolism</keyword>
<sequence>MQAEQFDDHSVTRSAWRFAKASRAHVVIDAAAYFSLMQEAMLAARQRIHLIGWDFDTRARLGTGRRWWNGPSRKSHPARLGAFVVWLCKHSPGLQVRVLKWNFGALKFVFRGSMVLDLIRWYMNPSIDFKFDAAHPLGCSHHQKIAVIDDTFAVCGGIDMTSDRWDTPEHIDNDPRRRRPNGTKLYGPWHDLTMMVEGDAAQALAALGRNRWNVAGGEPLTPCAPQDKSAWPAKLDAEFHDVEVGIARTRAAYRDTAEVREIEALFVEHIRRAKRFIYAESQYFASRVIAEAIAAKMAQPDPPEIVLINPETAEGWLEQAAMDGARIQLCHAIGRHDPGNKFRIFIPYTAGGTAIYVHSKMMIVDDQILRIGSANMNNRSLGLDSECDMFIDAERPGNDHVVPVIRRIRARLLAEHSGLPVNAVAAALDRGDSMIDLIASAPGQGKRLEPFALRALTDTEKSVADNALLDPERPEEMFEPLSKRRGLFRRGGWLRKPR</sequence>
<feature type="domain" description="PLD phosphodiesterase" evidence="10">
    <location>
        <begin position="141"/>
        <end position="164"/>
    </location>
</feature>
<dbReference type="SUPFAM" id="SSF56024">
    <property type="entry name" value="Phospholipase D/nuclease"/>
    <property type="match status" value="2"/>
</dbReference>
<dbReference type="PANTHER" id="PTHR18896:SF76">
    <property type="entry name" value="PHOSPHOLIPASE"/>
    <property type="match status" value="1"/>
</dbReference>
<comment type="function">
    <text evidence="2">Could be a virulence factor.</text>
</comment>
<dbReference type="PROSITE" id="PS50035">
    <property type="entry name" value="PLD"/>
    <property type="match status" value="2"/>
</dbReference>
<dbReference type="InterPro" id="IPR015679">
    <property type="entry name" value="PLipase_D_fam"/>
</dbReference>
<evidence type="ECO:0000256" key="2">
    <source>
        <dbReference type="ARBA" id="ARBA00003145"/>
    </source>
</evidence>
<proteinExistence type="predicted"/>
<evidence type="ECO:0000259" key="10">
    <source>
        <dbReference type="PROSITE" id="PS50035"/>
    </source>
</evidence>
<organism evidence="11 12">
    <name type="scientific">Novosphingobium aquiterrae</name>
    <dbReference type="NCBI Taxonomy" id="624388"/>
    <lineage>
        <taxon>Bacteria</taxon>
        <taxon>Pseudomonadati</taxon>
        <taxon>Pseudomonadota</taxon>
        <taxon>Alphaproteobacteria</taxon>
        <taxon>Sphingomonadales</taxon>
        <taxon>Sphingomonadaceae</taxon>
        <taxon>Novosphingobium</taxon>
    </lineage>
</organism>
<dbReference type="CDD" id="cd09143">
    <property type="entry name" value="PLDc_vPLD1_2_like_bac_2"/>
    <property type="match status" value="1"/>
</dbReference>
<reference evidence="11 12" key="1">
    <citation type="submission" date="2024-09" db="EMBL/GenBank/DDBJ databases">
        <authorList>
            <person name="Sun Q."/>
            <person name="Mori K."/>
        </authorList>
    </citation>
    <scope>NUCLEOTIDE SEQUENCE [LARGE SCALE GENOMIC DNA]</scope>
    <source>
        <strain evidence="11 12">NCAIM B.02537</strain>
    </source>
</reference>
<evidence type="ECO:0000256" key="1">
    <source>
        <dbReference type="ARBA" id="ARBA00000798"/>
    </source>
</evidence>
<keyword evidence="5" id="KW-0964">Secreted</keyword>
<comment type="catalytic activity">
    <reaction evidence="1">
        <text>a 1,2-diacyl-sn-glycero-3-phosphocholine + H2O = a 1,2-diacyl-sn-glycero-3-phosphate + choline + H(+)</text>
        <dbReference type="Rhea" id="RHEA:14445"/>
        <dbReference type="ChEBI" id="CHEBI:15354"/>
        <dbReference type="ChEBI" id="CHEBI:15377"/>
        <dbReference type="ChEBI" id="CHEBI:15378"/>
        <dbReference type="ChEBI" id="CHEBI:57643"/>
        <dbReference type="ChEBI" id="CHEBI:58608"/>
        <dbReference type="EC" id="3.1.4.4"/>
    </reaction>
</comment>
<evidence type="ECO:0000256" key="7">
    <source>
        <dbReference type="ARBA" id="ARBA00022801"/>
    </source>
</evidence>
<dbReference type="RefSeq" id="WP_379480507.1">
    <property type="nucleotide sequence ID" value="NZ_JBHLTL010000004.1"/>
</dbReference>
<evidence type="ECO:0000256" key="5">
    <source>
        <dbReference type="ARBA" id="ARBA00022525"/>
    </source>
</evidence>
<dbReference type="InterPro" id="IPR025202">
    <property type="entry name" value="PLD-like_dom"/>
</dbReference>
<comment type="subcellular location">
    <subcellularLocation>
        <location evidence="3">Secreted</location>
    </subcellularLocation>
</comment>
<keyword evidence="12" id="KW-1185">Reference proteome</keyword>
<evidence type="ECO:0000313" key="12">
    <source>
        <dbReference type="Proteomes" id="UP001589943"/>
    </source>
</evidence>
<dbReference type="Proteomes" id="UP001589943">
    <property type="component" value="Unassembled WGS sequence"/>
</dbReference>
<evidence type="ECO:0000256" key="6">
    <source>
        <dbReference type="ARBA" id="ARBA00022737"/>
    </source>
</evidence>
<dbReference type="Pfam" id="PF13091">
    <property type="entry name" value="PLDc_2"/>
    <property type="match status" value="1"/>
</dbReference>